<feature type="signal peptide" evidence="1">
    <location>
        <begin position="1"/>
        <end position="18"/>
    </location>
</feature>
<proteinExistence type="predicted"/>
<dbReference type="Pfam" id="PF11211">
    <property type="entry name" value="DUF2997"/>
    <property type="match status" value="1"/>
</dbReference>
<reference evidence="2 3" key="1">
    <citation type="journal article" date="2012" name="Genome Biol.">
        <title>Genome and low-iron response of an oceanic diatom adapted to chronic iron limitation.</title>
        <authorList>
            <person name="Lommer M."/>
            <person name="Specht M."/>
            <person name="Roy A.S."/>
            <person name="Kraemer L."/>
            <person name="Andreson R."/>
            <person name="Gutowska M.A."/>
            <person name="Wolf J."/>
            <person name="Bergner S.V."/>
            <person name="Schilhabel M.B."/>
            <person name="Klostermeier U.C."/>
            <person name="Beiko R.G."/>
            <person name="Rosenstiel P."/>
            <person name="Hippler M."/>
            <person name="Laroche J."/>
        </authorList>
    </citation>
    <scope>NUCLEOTIDE SEQUENCE [LARGE SCALE GENOMIC DNA]</scope>
    <source>
        <strain evidence="2 3">CCMP1005</strain>
    </source>
</reference>
<dbReference type="InterPro" id="IPR021375">
    <property type="entry name" value="DUF2997"/>
</dbReference>
<dbReference type="OMA" id="HKVTETI"/>
<gene>
    <name evidence="2" type="ORF">THAOC_32154</name>
</gene>
<evidence type="ECO:0000313" key="3">
    <source>
        <dbReference type="Proteomes" id="UP000266841"/>
    </source>
</evidence>
<dbReference type="AlphaFoldDB" id="K0R7R0"/>
<dbReference type="EMBL" id="AGNL01045201">
    <property type="protein sequence ID" value="EJK49010.1"/>
    <property type="molecule type" value="Genomic_DNA"/>
</dbReference>
<keyword evidence="1" id="KW-0732">Signal</keyword>
<organism evidence="2 3">
    <name type="scientific">Thalassiosira oceanica</name>
    <name type="common">Marine diatom</name>
    <dbReference type="NCBI Taxonomy" id="159749"/>
    <lineage>
        <taxon>Eukaryota</taxon>
        <taxon>Sar</taxon>
        <taxon>Stramenopiles</taxon>
        <taxon>Ochrophyta</taxon>
        <taxon>Bacillariophyta</taxon>
        <taxon>Coscinodiscophyceae</taxon>
        <taxon>Thalassiosirophycidae</taxon>
        <taxon>Thalassiosirales</taxon>
        <taxon>Thalassiosiraceae</taxon>
        <taxon>Thalassiosira</taxon>
    </lineage>
</organism>
<comment type="caution">
    <text evidence="2">The sequence shown here is derived from an EMBL/GenBank/DDBJ whole genome shotgun (WGS) entry which is preliminary data.</text>
</comment>
<feature type="chain" id="PRO_5003836069" description="DUF2997 domain-containing protein" evidence="1">
    <location>
        <begin position="19"/>
        <end position="117"/>
    </location>
</feature>
<dbReference type="OrthoDB" id="41685at2759"/>
<dbReference type="eggNOG" id="ENOG502SEIZ">
    <property type="taxonomic scope" value="Eukaryota"/>
</dbReference>
<dbReference type="Proteomes" id="UP000266841">
    <property type="component" value="Unassembled WGS sequence"/>
</dbReference>
<keyword evidence="3" id="KW-1185">Reference proteome</keyword>
<evidence type="ECO:0000256" key="1">
    <source>
        <dbReference type="SAM" id="SignalP"/>
    </source>
</evidence>
<name>K0R7R0_THAOC</name>
<protein>
    <recommendedName>
        <fullName evidence="4">DUF2997 domain-containing protein</fullName>
    </recommendedName>
</protein>
<evidence type="ECO:0008006" key="4">
    <source>
        <dbReference type="Google" id="ProtNLM"/>
    </source>
</evidence>
<evidence type="ECO:0000313" key="2">
    <source>
        <dbReference type="EMBL" id="EJK49010.1"/>
    </source>
</evidence>
<accession>K0R7R0</accession>
<sequence length="117" mass="12651">MVSIAAVLLSISVLGAHAFTAPSQRRTLASRQTTAVFSDSGGMEEIEFRIFPDGRVQEVVRGIKGKTCQEVTETINKQLGNVVDTAPTEEMFEEEVTIDQTITDNASDGGWEGASSW</sequence>